<dbReference type="EMBL" id="JAYMYS010000003">
    <property type="protein sequence ID" value="KAK7399877.1"/>
    <property type="molecule type" value="Genomic_DNA"/>
</dbReference>
<proteinExistence type="predicted"/>
<evidence type="ECO:0000313" key="2">
    <source>
        <dbReference type="EMBL" id="KAK7399877.1"/>
    </source>
</evidence>
<gene>
    <name evidence="2" type="ORF">VNO78_11071</name>
</gene>
<dbReference type="Proteomes" id="UP001386955">
    <property type="component" value="Unassembled WGS sequence"/>
</dbReference>
<keyword evidence="3" id="KW-1185">Reference proteome</keyword>
<evidence type="ECO:0000256" key="1">
    <source>
        <dbReference type="SAM" id="MobiDB-lite"/>
    </source>
</evidence>
<protein>
    <submittedName>
        <fullName evidence="2">Uncharacterized protein</fullName>
    </submittedName>
</protein>
<dbReference type="AlphaFoldDB" id="A0AAN9XNK4"/>
<name>A0AAN9XNK4_PSOTE</name>
<evidence type="ECO:0000313" key="3">
    <source>
        <dbReference type="Proteomes" id="UP001386955"/>
    </source>
</evidence>
<sequence>MSYLPFSLHLDATDICIYSVESGAQFMQQSPLNHSHAIEGKKELYKQDLASTLPARGEGSMKQKQQSKKARGKEKASYEK</sequence>
<accession>A0AAN9XNK4</accession>
<comment type="caution">
    <text evidence="2">The sequence shown here is derived from an EMBL/GenBank/DDBJ whole genome shotgun (WGS) entry which is preliminary data.</text>
</comment>
<reference evidence="2 3" key="1">
    <citation type="submission" date="2024-01" db="EMBL/GenBank/DDBJ databases">
        <title>The genomes of 5 underutilized Papilionoideae crops provide insights into root nodulation and disease resistanc.</title>
        <authorList>
            <person name="Jiang F."/>
        </authorList>
    </citation>
    <scope>NUCLEOTIDE SEQUENCE [LARGE SCALE GENOMIC DNA]</scope>
    <source>
        <strain evidence="2">DUOXIRENSHENG_FW03</strain>
        <tissue evidence="2">Leaves</tissue>
    </source>
</reference>
<organism evidence="2 3">
    <name type="scientific">Psophocarpus tetragonolobus</name>
    <name type="common">Winged bean</name>
    <name type="synonym">Dolichos tetragonolobus</name>
    <dbReference type="NCBI Taxonomy" id="3891"/>
    <lineage>
        <taxon>Eukaryota</taxon>
        <taxon>Viridiplantae</taxon>
        <taxon>Streptophyta</taxon>
        <taxon>Embryophyta</taxon>
        <taxon>Tracheophyta</taxon>
        <taxon>Spermatophyta</taxon>
        <taxon>Magnoliopsida</taxon>
        <taxon>eudicotyledons</taxon>
        <taxon>Gunneridae</taxon>
        <taxon>Pentapetalae</taxon>
        <taxon>rosids</taxon>
        <taxon>fabids</taxon>
        <taxon>Fabales</taxon>
        <taxon>Fabaceae</taxon>
        <taxon>Papilionoideae</taxon>
        <taxon>50 kb inversion clade</taxon>
        <taxon>NPAAA clade</taxon>
        <taxon>indigoferoid/millettioid clade</taxon>
        <taxon>Phaseoleae</taxon>
        <taxon>Psophocarpus</taxon>
    </lineage>
</organism>
<feature type="region of interest" description="Disordered" evidence="1">
    <location>
        <begin position="50"/>
        <end position="80"/>
    </location>
</feature>